<dbReference type="AlphaFoldDB" id="A0A9N7TWT7"/>
<feature type="region of interest" description="Disordered" evidence="1">
    <location>
        <begin position="75"/>
        <end position="96"/>
    </location>
</feature>
<keyword evidence="4" id="KW-1185">Reference proteome</keyword>
<evidence type="ECO:0000256" key="1">
    <source>
        <dbReference type="SAM" id="MobiDB-lite"/>
    </source>
</evidence>
<dbReference type="Proteomes" id="UP001153269">
    <property type="component" value="Unassembled WGS sequence"/>
</dbReference>
<evidence type="ECO:0000256" key="2">
    <source>
        <dbReference type="SAM" id="SignalP"/>
    </source>
</evidence>
<feature type="signal peptide" evidence="2">
    <location>
        <begin position="1"/>
        <end position="23"/>
    </location>
</feature>
<sequence>MNPLSSLFFLNTLSASLPITIHCLPTENTQPRAVQSSRSPAKPRCGFWGQRRRMRAEKLKREACEVLRFRSHKYPQEEKPRQSACDTSAETRLGTGRGVNNSAELLSRLFVKRCQKRLRTRGVLGGESRETWWEGERRASGRPVTLLSITAPPLQTGWTPA</sequence>
<accession>A0A9N7TWT7</accession>
<reference evidence="3" key="1">
    <citation type="submission" date="2020-03" db="EMBL/GenBank/DDBJ databases">
        <authorList>
            <person name="Weist P."/>
        </authorList>
    </citation>
    <scope>NUCLEOTIDE SEQUENCE</scope>
</reference>
<proteinExistence type="predicted"/>
<evidence type="ECO:0000313" key="3">
    <source>
        <dbReference type="EMBL" id="CAB1420445.1"/>
    </source>
</evidence>
<gene>
    <name evidence="3" type="ORF">PLEPLA_LOCUS8320</name>
</gene>
<comment type="caution">
    <text evidence="3">The sequence shown here is derived from an EMBL/GenBank/DDBJ whole genome shotgun (WGS) entry which is preliminary data.</text>
</comment>
<feature type="chain" id="PRO_5040235967" description="Secreted protein" evidence="2">
    <location>
        <begin position="24"/>
        <end position="161"/>
    </location>
</feature>
<organism evidence="3 4">
    <name type="scientific">Pleuronectes platessa</name>
    <name type="common">European plaice</name>
    <dbReference type="NCBI Taxonomy" id="8262"/>
    <lineage>
        <taxon>Eukaryota</taxon>
        <taxon>Metazoa</taxon>
        <taxon>Chordata</taxon>
        <taxon>Craniata</taxon>
        <taxon>Vertebrata</taxon>
        <taxon>Euteleostomi</taxon>
        <taxon>Actinopterygii</taxon>
        <taxon>Neopterygii</taxon>
        <taxon>Teleostei</taxon>
        <taxon>Neoteleostei</taxon>
        <taxon>Acanthomorphata</taxon>
        <taxon>Carangaria</taxon>
        <taxon>Pleuronectiformes</taxon>
        <taxon>Pleuronectoidei</taxon>
        <taxon>Pleuronectidae</taxon>
        <taxon>Pleuronectes</taxon>
    </lineage>
</organism>
<name>A0A9N7TWT7_PLEPL</name>
<evidence type="ECO:0008006" key="5">
    <source>
        <dbReference type="Google" id="ProtNLM"/>
    </source>
</evidence>
<keyword evidence="2" id="KW-0732">Signal</keyword>
<evidence type="ECO:0000313" key="4">
    <source>
        <dbReference type="Proteomes" id="UP001153269"/>
    </source>
</evidence>
<dbReference type="EMBL" id="CADEAL010000453">
    <property type="protein sequence ID" value="CAB1420445.1"/>
    <property type="molecule type" value="Genomic_DNA"/>
</dbReference>
<protein>
    <recommendedName>
        <fullName evidence="5">Secreted protein</fullName>
    </recommendedName>
</protein>